<dbReference type="InterPro" id="IPR008042">
    <property type="entry name" value="Retrotrans_Pao"/>
</dbReference>
<accession>A0A1I7WFZ3</accession>
<keyword evidence="1" id="KW-1185">Reference proteome</keyword>
<dbReference type="AlphaFoldDB" id="A0A1I7WFZ3"/>
<dbReference type="Proteomes" id="UP000095283">
    <property type="component" value="Unplaced"/>
</dbReference>
<sequence length="154" mass="17310">MGMKYNSETDMFQINVKFPKQTALTKRSVISQIHSAYGELINEWNTISASIHGTSMSIPRKIGPTDLNCPVSLWVFVDASTKAYACCWENQINSTKRNITIPRLELVTLLLGIRLAHSIIMSLRKEAIHIRIVGDSKIASSICEKSSKTYYENS</sequence>
<proteinExistence type="predicted"/>
<dbReference type="WBParaSite" id="Hba_03903">
    <property type="protein sequence ID" value="Hba_03903"/>
    <property type="gene ID" value="Hba_03903"/>
</dbReference>
<name>A0A1I7WFZ3_HETBA</name>
<dbReference type="Pfam" id="PF05380">
    <property type="entry name" value="Peptidase_A17"/>
    <property type="match status" value="2"/>
</dbReference>
<evidence type="ECO:0000313" key="1">
    <source>
        <dbReference type="Proteomes" id="UP000095283"/>
    </source>
</evidence>
<organism evidence="1 2">
    <name type="scientific">Heterorhabditis bacteriophora</name>
    <name type="common">Entomopathogenic nematode worm</name>
    <dbReference type="NCBI Taxonomy" id="37862"/>
    <lineage>
        <taxon>Eukaryota</taxon>
        <taxon>Metazoa</taxon>
        <taxon>Ecdysozoa</taxon>
        <taxon>Nematoda</taxon>
        <taxon>Chromadorea</taxon>
        <taxon>Rhabditida</taxon>
        <taxon>Rhabditina</taxon>
        <taxon>Rhabditomorpha</taxon>
        <taxon>Strongyloidea</taxon>
        <taxon>Heterorhabditidae</taxon>
        <taxon>Heterorhabditis</taxon>
    </lineage>
</organism>
<protein>
    <submittedName>
        <fullName evidence="2">RNase H domain-containing protein</fullName>
    </submittedName>
</protein>
<reference evidence="2" key="1">
    <citation type="submission" date="2016-11" db="UniProtKB">
        <authorList>
            <consortium name="WormBaseParasite"/>
        </authorList>
    </citation>
    <scope>IDENTIFICATION</scope>
</reference>
<evidence type="ECO:0000313" key="2">
    <source>
        <dbReference type="WBParaSite" id="Hba_03903"/>
    </source>
</evidence>